<dbReference type="AlphaFoldDB" id="A0A1E3NIP2"/>
<organism evidence="2 3">
    <name type="scientific">Pichia membranifaciens NRRL Y-2026</name>
    <dbReference type="NCBI Taxonomy" id="763406"/>
    <lineage>
        <taxon>Eukaryota</taxon>
        <taxon>Fungi</taxon>
        <taxon>Dikarya</taxon>
        <taxon>Ascomycota</taxon>
        <taxon>Saccharomycotina</taxon>
        <taxon>Pichiomycetes</taxon>
        <taxon>Pichiales</taxon>
        <taxon>Pichiaceae</taxon>
        <taxon>Pichia</taxon>
    </lineage>
</organism>
<feature type="region of interest" description="Disordered" evidence="1">
    <location>
        <begin position="1"/>
        <end position="53"/>
    </location>
</feature>
<reference evidence="2 3" key="1">
    <citation type="journal article" date="2016" name="Proc. Natl. Acad. Sci. U.S.A.">
        <title>Comparative genomics of biotechnologically important yeasts.</title>
        <authorList>
            <person name="Riley R."/>
            <person name="Haridas S."/>
            <person name="Wolfe K.H."/>
            <person name="Lopes M.R."/>
            <person name="Hittinger C.T."/>
            <person name="Goeker M."/>
            <person name="Salamov A.A."/>
            <person name="Wisecaver J.H."/>
            <person name="Long T.M."/>
            <person name="Calvey C.H."/>
            <person name="Aerts A.L."/>
            <person name="Barry K.W."/>
            <person name="Choi C."/>
            <person name="Clum A."/>
            <person name="Coughlan A.Y."/>
            <person name="Deshpande S."/>
            <person name="Douglass A.P."/>
            <person name="Hanson S.J."/>
            <person name="Klenk H.-P."/>
            <person name="LaButti K.M."/>
            <person name="Lapidus A."/>
            <person name="Lindquist E.A."/>
            <person name="Lipzen A.M."/>
            <person name="Meier-Kolthoff J.P."/>
            <person name="Ohm R.A."/>
            <person name="Otillar R.P."/>
            <person name="Pangilinan J.L."/>
            <person name="Peng Y."/>
            <person name="Rokas A."/>
            <person name="Rosa C.A."/>
            <person name="Scheuner C."/>
            <person name="Sibirny A.A."/>
            <person name="Slot J.C."/>
            <person name="Stielow J.B."/>
            <person name="Sun H."/>
            <person name="Kurtzman C.P."/>
            <person name="Blackwell M."/>
            <person name="Grigoriev I.V."/>
            <person name="Jeffries T.W."/>
        </authorList>
    </citation>
    <scope>NUCLEOTIDE SEQUENCE [LARGE SCALE GENOMIC DNA]</scope>
    <source>
        <strain evidence="2 3">NRRL Y-2026</strain>
    </source>
</reference>
<evidence type="ECO:0000313" key="3">
    <source>
        <dbReference type="Proteomes" id="UP000094455"/>
    </source>
</evidence>
<dbReference type="EMBL" id="KV454004">
    <property type="protein sequence ID" value="ODQ46009.1"/>
    <property type="molecule type" value="Genomic_DNA"/>
</dbReference>
<keyword evidence="3" id="KW-1185">Reference proteome</keyword>
<dbReference type="Proteomes" id="UP000094455">
    <property type="component" value="Unassembled WGS sequence"/>
</dbReference>
<proteinExistence type="predicted"/>
<gene>
    <name evidence="2" type="ORF">PICMEDRAFT_17251</name>
</gene>
<evidence type="ECO:0000313" key="2">
    <source>
        <dbReference type="EMBL" id="ODQ46009.1"/>
    </source>
</evidence>
<accession>A0A1E3NIP2</accession>
<dbReference type="GeneID" id="30178211"/>
<dbReference type="RefSeq" id="XP_019017122.1">
    <property type="nucleotide sequence ID" value="XM_019161524.1"/>
</dbReference>
<evidence type="ECO:0000256" key="1">
    <source>
        <dbReference type="SAM" id="MobiDB-lite"/>
    </source>
</evidence>
<sequence length="53" mass="5588">MTCRPRPVTPPVTAPGFLDPLPGRWRGARGPTQAQGKSGRMSAAAEKEPEGCL</sequence>
<protein>
    <submittedName>
        <fullName evidence="2">Uncharacterized protein</fullName>
    </submittedName>
</protein>
<name>A0A1E3NIP2_9ASCO</name>